<feature type="domain" description="Recombinase" evidence="2">
    <location>
        <begin position="6"/>
        <end position="117"/>
    </location>
</feature>
<dbReference type="InterPro" id="IPR038109">
    <property type="entry name" value="DNA_bind_recomb_sf"/>
</dbReference>
<dbReference type="GO" id="GO:0000150">
    <property type="term" value="F:DNA strand exchange activity"/>
    <property type="evidence" value="ECO:0007669"/>
    <property type="project" value="InterPro"/>
</dbReference>
<dbReference type="Gene3D" id="3.90.1750.20">
    <property type="entry name" value="Putative Large Serine Recombinase, Chain B, Domain 2"/>
    <property type="match status" value="1"/>
</dbReference>
<evidence type="ECO:0000259" key="3">
    <source>
        <dbReference type="Pfam" id="PF13408"/>
    </source>
</evidence>
<reference evidence="4 5" key="1">
    <citation type="submission" date="2018-08" db="EMBL/GenBank/DDBJ databases">
        <title>A genome reference for cultivated species of the human gut microbiota.</title>
        <authorList>
            <person name="Zou Y."/>
            <person name="Xue W."/>
            <person name="Luo G."/>
        </authorList>
    </citation>
    <scope>NUCLEOTIDE SEQUENCE [LARGE SCALE GENOMIC DNA]</scope>
    <source>
        <strain evidence="4 5">AF33-12</strain>
    </source>
</reference>
<accession>A0A415S7A9</accession>
<dbReference type="InterPro" id="IPR011109">
    <property type="entry name" value="DNA_bind_recombinase_dom"/>
</dbReference>
<organism evidence="4 5">
    <name type="scientific">Mediterraneibacter gnavus</name>
    <name type="common">Ruminococcus gnavus</name>
    <dbReference type="NCBI Taxonomy" id="33038"/>
    <lineage>
        <taxon>Bacteria</taxon>
        <taxon>Bacillati</taxon>
        <taxon>Bacillota</taxon>
        <taxon>Clostridia</taxon>
        <taxon>Lachnospirales</taxon>
        <taxon>Lachnospiraceae</taxon>
        <taxon>Mediterraneibacter</taxon>
    </lineage>
</organism>
<evidence type="ECO:0000259" key="2">
    <source>
        <dbReference type="Pfam" id="PF07508"/>
    </source>
</evidence>
<evidence type="ECO:0000313" key="5">
    <source>
        <dbReference type="Proteomes" id="UP000285610"/>
    </source>
</evidence>
<dbReference type="Pfam" id="PF13408">
    <property type="entry name" value="Zn_ribbon_recom"/>
    <property type="match status" value="1"/>
</dbReference>
<protein>
    <recommendedName>
        <fullName evidence="6">Recombinase domain-containing protein</fullName>
    </recommendedName>
</protein>
<feature type="coiled-coil region" evidence="1">
    <location>
        <begin position="219"/>
        <end position="281"/>
    </location>
</feature>
<feature type="domain" description="Recombinase zinc beta ribbon" evidence="3">
    <location>
        <begin position="141"/>
        <end position="197"/>
    </location>
</feature>
<dbReference type="Proteomes" id="UP000285610">
    <property type="component" value="Unassembled WGS sequence"/>
</dbReference>
<comment type="caution">
    <text evidence="4">The sequence shown here is derived from an EMBL/GenBank/DDBJ whole genome shotgun (WGS) entry which is preliminary data.</text>
</comment>
<evidence type="ECO:0000313" key="4">
    <source>
        <dbReference type="EMBL" id="RHM72777.1"/>
    </source>
</evidence>
<dbReference type="InterPro" id="IPR025827">
    <property type="entry name" value="Zn_ribbon_recom_dom"/>
</dbReference>
<dbReference type="PANTHER" id="PTHR30461:SF23">
    <property type="entry name" value="DNA RECOMBINASE-RELATED"/>
    <property type="match status" value="1"/>
</dbReference>
<gene>
    <name evidence="4" type="ORF">DWZ50_13265</name>
</gene>
<dbReference type="Pfam" id="PF07508">
    <property type="entry name" value="Recombinase"/>
    <property type="match status" value="1"/>
</dbReference>
<proteinExistence type="predicted"/>
<dbReference type="AlphaFoldDB" id="A0A415S7A9"/>
<dbReference type="EMBL" id="QRQE01000035">
    <property type="protein sequence ID" value="RHM72777.1"/>
    <property type="molecule type" value="Genomic_DNA"/>
</dbReference>
<dbReference type="PANTHER" id="PTHR30461">
    <property type="entry name" value="DNA-INVERTASE FROM LAMBDOID PROPHAGE"/>
    <property type="match status" value="1"/>
</dbReference>
<dbReference type="GO" id="GO:0003677">
    <property type="term" value="F:DNA binding"/>
    <property type="evidence" value="ECO:0007669"/>
    <property type="project" value="InterPro"/>
</dbReference>
<evidence type="ECO:0000256" key="1">
    <source>
        <dbReference type="SAM" id="Coils"/>
    </source>
</evidence>
<name>A0A415S7A9_MEDGN</name>
<dbReference type="InterPro" id="IPR050639">
    <property type="entry name" value="SSR_resolvase"/>
</dbReference>
<evidence type="ECO:0008006" key="6">
    <source>
        <dbReference type="Google" id="ProtNLM"/>
    </source>
</evidence>
<dbReference type="RefSeq" id="WP_118444971.1">
    <property type="nucleotide sequence ID" value="NZ_JBCPGC010000037.1"/>
</dbReference>
<keyword evidence="1" id="KW-0175">Coiled coil</keyword>
<sequence>MLIDHEAAMIVTDIFLWFTQGKRLGEIAKILNGKQIDTPATYLGKKGYKVARKGNNIWYSTTVKAILKEKAYIGTIVNHKTEVAVISTKKAKIIPPEERIECENQHEAIISKEIFTRSEILLKEHVFRKKQVPHNTEKSIFHGKIRCGCCGNKMRIRMGVKSKRISCQTPSVSEQYGCMKGGIQEEELKKVILEMVKDQIQLVSNRITALGKERRNIPNGSSAKKIELLETKVQELKREKFYLYEGYVEGRVTKEEYQEKAKELSNEISFYTQSIETATKQKEKEKHRERLQKNEKLKEIRSFEKIEKLDSKIVDCMIDTIYIYAEDRIEIKWAFEDLFVAETENQV</sequence>